<accession>A0A4R8GXR1</accession>
<dbReference type="InterPro" id="IPR027275">
    <property type="entry name" value="PRC-brl_dom"/>
</dbReference>
<dbReference type="Proteomes" id="UP000295832">
    <property type="component" value="Unassembled WGS sequence"/>
</dbReference>
<proteinExistence type="predicted"/>
<evidence type="ECO:0000259" key="1">
    <source>
        <dbReference type="Pfam" id="PF05239"/>
    </source>
</evidence>
<name>A0A4R8GXR1_9FIRM</name>
<feature type="domain" description="PRC-barrel" evidence="1">
    <location>
        <begin position="88"/>
        <end position="154"/>
    </location>
</feature>
<dbReference type="AlphaFoldDB" id="A0A4R8GXR1"/>
<gene>
    <name evidence="2" type="ORF">C7959_13619</name>
</gene>
<dbReference type="STRING" id="926561.GCA_000379025_02618"/>
<dbReference type="InterPro" id="IPR011033">
    <property type="entry name" value="PRC_barrel-like_sf"/>
</dbReference>
<organism evidence="2 3">
    <name type="scientific">Orenia marismortui</name>
    <dbReference type="NCBI Taxonomy" id="46469"/>
    <lineage>
        <taxon>Bacteria</taxon>
        <taxon>Bacillati</taxon>
        <taxon>Bacillota</taxon>
        <taxon>Clostridia</taxon>
        <taxon>Halanaerobiales</taxon>
        <taxon>Halobacteroidaceae</taxon>
        <taxon>Orenia</taxon>
    </lineage>
</organism>
<dbReference type="RefSeq" id="WP_134118557.1">
    <property type="nucleotide sequence ID" value="NZ_SOEG01000036.1"/>
</dbReference>
<evidence type="ECO:0000313" key="3">
    <source>
        <dbReference type="Proteomes" id="UP000295832"/>
    </source>
</evidence>
<dbReference type="SUPFAM" id="SSF50346">
    <property type="entry name" value="PRC-barrel domain"/>
    <property type="match status" value="2"/>
</dbReference>
<comment type="caution">
    <text evidence="2">The sequence shown here is derived from an EMBL/GenBank/DDBJ whole genome shotgun (WGS) entry which is preliminary data.</text>
</comment>
<keyword evidence="3" id="KW-1185">Reference proteome</keyword>
<evidence type="ECO:0000313" key="2">
    <source>
        <dbReference type="EMBL" id="TDX46787.1"/>
    </source>
</evidence>
<feature type="domain" description="PRC-barrel" evidence="1">
    <location>
        <begin position="4"/>
        <end position="69"/>
    </location>
</feature>
<dbReference type="Pfam" id="PF05239">
    <property type="entry name" value="PRC"/>
    <property type="match status" value="2"/>
</dbReference>
<sequence>MKKGQSLIGLGVIDLENGEEIGEVVDVLFDHQGRKIEGFRIKRNKAKEDYYIAYEELYSLGEDIIMIKDRNSISYLEEGYQSLLTEGEVIGNRVVSNQGDELGIVQDIVLNNNGELIAYELSDGLVQDILEGREMLAVDDTINYGKDAIIIDRLK</sequence>
<protein>
    <submittedName>
        <fullName evidence="2">Uncharacterized protein YrrD</fullName>
    </submittedName>
</protein>
<reference evidence="2 3" key="1">
    <citation type="submission" date="2019-03" db="EMBL/GenBank/DDBJ databases">
        <title>Subsurface microbial communities from deep shales in Ohio and West Virginia, USA.</title>
        <authorList>
            <person name="Wrighton K."/>
        </authorList>
    </citation>
    <scope>NUCLEOTIDE SEQUENCE [LARGE SCALE GENOMIC DNA]</scope>
    <source>
        <strain evidence="2 3">MSL 6dP</strain>
    </source>
</reference>
<dbReference type="Gene3D" id="2.30.30.240">
    <property type="entry name" value="PRC-barrel domain"/>
    <property type="match status" value="2"/>
</dbReference>
<dbReference type="EMBL" id="SOEG01000036">
    <property type="protein sequence ID" value="TDX46787.1"/>
    <property type="molecule type" value="Genomic_DNA"/>
</dbReference>